<dbReference type="RefSeq" id="WP_027835802.1">
    <property type="nucleotide sequence ID" value="NZ_CP021330.1"/>
</dbReference>
<keyword evidence="1" id="KW-0808">Transferase</keyword>
<dbReference type="SUPFAM" id="SSF55729">
    <property type="entry name" value="Acyl-CoA N-acyltransferases (Nat)"/>
    <property type="match status" value="1"/>
</dbReference>
<dbReference type="InterPro" id="IPR016181">
    <property type="entry name" value="Acyl_CoA_acyltransferase"/>
</dbReference>
<dbReference type="InterPro" id="IPR050832">
    <property type="entry name" value="Bact_Acetyltransf"/>
</dbReference>
<proteinExistence type="predicted"/>
<sequence>MASIRRLTPKDAERFREIRIEGFRQHPAAFGSGLANVIDQPLSFFESWLADLNAYGVFEDDELVAVAAYARGKGVNVRHTANLIAVYARPQARGTGIMAQMIEAMCEDARQEGIEQITLCVTVDNQAAQKTYRKLGFERFGTAPKAILHDGHYYDEDLMVRFL</sequence>
<gene>
    <name evidence="4" type="ORF">MXMO3_00277</name>
</gene>
<dbReference type="EMBL" id="CP021330">
    <property type="protein sequence ID" value="AVX02825.1"/>
    <property type="molecule type" value="Genomic_DNA"/>
</dbReference>
<evidence type="ECO:0000256" key="1">
    <source>
        <dbReference type="ARBA" id="ARBA00022679"/>
    </source>
</evidence>
<evidence type="ECO:0000313" key="5">
    <source>
        <dbReference type="Proteomes" id="UP000258927"/>
    </source>
</evidence>
<keyword evidence="2" id="KW-0012">Acyltransferase</keyword>
<keyword evidence="5" id="KW-1185">Reference proteome</keyword>
<accession>A0A2R4MA50</accession>
<protein>
    <recommendedName>
        <fullName evidence="3">N-acetyltransferase domain-containing protein</fullName>
    </recommendedName>
</protein>
<reference evidence="4 5" key="1">
    <citation type="submission" date="2017-05" db="EMBL/GenBank/DDBJ databases">
        <title>Genome Analysis of Maritalea myrionectae HL2708#5.</title>
        <authorList>
            <consortium name="Cotde Inc.-PKNU"/>
            <person name="Jang D."/>
            <person name="Oh H.-M."/>
        </authorList>
    </citation>
    <scope>NUCLEOTIDE SEQUENCE [LARGE SCALE GENOMIC DNA]</scope>
    <source>
        <strain evidence="4 5">HL2708#5</strain>
    </source>
</reference>
<dbReference type="GO" id="GO:0016747">
    <property type="term" value="F:acyltransferase activity, transferring groups other than amino-acyl groups"/>
    <property type="evidence" value="ECO:0007669"/>
    <property type="project" value="InterPro"/>
</dbReference>
<dbReference type="PANTHER" id="PTHR43877">
    <property type="entry name" value="AMINOALKYLPHOSPHONATE N-ACETYLTRANSFERASE-RELATED-RELATED"/>
    <property type="match status" value="1"/>
</dbReference>
<feature type="domain" description="N-acetyltransferase" evidence="3">
    <location>
        <begin position="2"/>
        <end position="160"/>
    </location>
</feature>
<evidence type="ECO:0000259" key="3">
    <source>
        <dbReference type="PROSITE" id="PS51186"/>
    </source>
</evidence>
<dbReference type="PROSITE" id="PS51186">
    <property type="entry name" value="GNAT"/>
    <property type="match status" value="1"/>
</dbReference>
<dbReference type="KEGG" id="mmyr:MXMO3_00277"/>
<dbReference type="CDD" id="cd04301">
    <property type="entry name" value="NAT_SF"/>
    <property type="match status" value="1"/>
</dbReference>
<dbReference type="Proteomes" id="UP000258927">
    <property type="component" value="Chromosome"/>
</dbReference>
<dbReference type="AlphaFoldDB" id="A0A2R4MA50"/>
<name>A0A2R4MA50_9HYPH</name>
<dbReference type="Pfam" id="PF00583">
    <property type="entry name" value="Acetyltransf_1"/>
    <property type="match status" value="1"/>
</dbReference>
<evidence type="ECO:0000256" key="2">
    <source>
        <dbReference type="ARBA" id="ARBA00023315"/>
    </source>
</evidence>
<dbReference type="InterPro" id="IPR000182">
    <property type="entry name" value="GNAT_dom"/>
</dbReference>
<dbReference type="Gene3D" id="3.40.630.30">
    <property type="match status" value="1"/>
</dbReference>
<evidence type="ECO:0000313" key="4">
    <source>
        <dbReference type="EMBL" id="AVX02825.1"/>
    </source>
</evidence>
<dbReference type="STRING" id="1122213.GCA_000423365_02990"/>
<organism evidence="4 5">
    <name type="scientific">Maritalea myrionectae</name>
    <dbReference type="NCBI Taxonomy" id="454601"/>
    <lineage>
        <taxon>Bacteria</taxon>
        <taxon>Pseudomonadati</taxon>
        <taxon>Pseudomonadota</taxon>
        <taxon>Alphaproteobacteria</taxon>
        <taxon>Hyphomicrobiales</taxon>
        <taxon>Devosiaceae</taxon>
        <taxon>Maritalea</taxon>
    </lineage>
</organism>